<dbReference type="Pfam" id="PF05651">
    <property type="entry name" value="Diacid_rec"/>
    <property type="match status" value="1"/>
</dbReference>
<feature type="domain" description="Putative sugar diacid recognition" evidence="2">
    <location>
        <begin position="14"/>
        <end position="146"/>
    </location>
</feature>
<evidence type="ECO:0000313" key="5">
    <source>
        <dbReference type="EMBL" id="MCG4745045.1"/>
    </source>
</evidence>
<evidence type="ECO:0000259" key="2">
    <source>
        <dbReference type="Pfam" id="PF05651"/>
    </source>
</evidence>
<dbReference type="InterPro" id="IPR051448">
    <property type="entry name" value="CdaR-like_regulators"/>
</dbReference>
<evidence type="ECO:0000256" key="1">
    <source>
        <dbReference type="ARBA" id="ARBA00006754"/>
    </source>
</evidence>
<dbReference type="Gene3D" id="1.10.10.2840">
    <property type="entry name" value="PucR C-terminal helix-turn-helix domain"/>
    <property type="match status" value="1"/>
</dbReference>
<dbReference type="InterPro" id="IPR008599">
    <property type="entry name" value="Diacid_rec"/>
</dbReference>
<evidence type="ECO:0000313" key="6">
    <source>
        <dbReference type="Proteomes" id="UP001299608"/>
    </source>
</evidence>
<comment type="caution">
    <text evidence="5">The sequence shown here is derived from an EMBL/GenBank/DDBJ whole genome shotgun (WGS) entry which is preliminary data.</text>
</comment>
<dbReference type="InterPro" id="IPR041522">
    <property type="entry name" value="CdaR_GGDEF"/>
</dbReference>
<dbReference type="RefSeq" id="WP_235985680.1">
    <property type="nucleotide sequence ID" value="NZ_JAAITT010000002.1"/>
</dbReference>
<dbReference type="InterPro" id="IPR042070">
    <property type="entry name" value="PucR_C-HTH_sf"/>
</dbReference>
<dbReference type="Proteomes" id="UP001299608">
    <property type="component" value="Unassembled WGS sequence"/>
</dbReference>
<name>A0AAW5BSR6_9FIRM</name>
<dbReference type="AlphaFoldDB" id="A0AAW5BSR6"/>
<reference evidence="5" key="1">
    <citation type="submission" date="2022-01" db="EMBL/GenBank/DDBJ databases">
        <title>Collection of gut derived symbiotic bacterial strains cultured from healthy donors.</title>
        <authorList>
            <person name="Lin H."/>
            <person name="Kohout C."/>
            <person name="Waligurski E."/>
            <person name="Pamer E.G."/>
        </authorList>
    </citation>
    <scope>NUCLEOTIDE SEQUENCE</scope>
    <source>
        <strain evidence="5">DFI.6.55</strain>
    </source>
</reference>
<proteinExistence type="inferred from homology"/>
<feature type="domain" description="PucR C-terminal helix-turn-helix" evidence="3">
    <location>
        <begin position="325"/>
        <end position="379"/>
    </location>
</feature>
<evidence type="ECO:0000259" key="4">
    <source>
        <dbReference type="Pfam" id="PF17853"/>
    </source>
</evidence>
<organism evidence="5 6">
    <name type="scientific">Enterocloster aldenensis</name>
    <dbReference type="NCBI Taxonomy" id="358742"/>
    <lineage>
        <taxon>Bacteria</taxon>
        <taxon>Bacillati</taxon>
        <taxon>Bacillota</taxon>
        <taxon>Clostridia</taxon>
        <taxon>Lachnospirales</taxon>
        <taxon>Lachnospiraceae</taxon>
        <taxon>Enterocloster</taxon>
    </lineage>
</organism>
<dbReference type="InterPro" id="IPR025736">
    <property type="entry name" value="PucR_C-HTH_dom"/>
</dbReference>
<gene>
    <name evidence="5" type="ORF">L0N08_06460</name>
</gene>
<dbReference type="Pfam" id="PF13556">
    <property type="entry name" value="HTH_30"/>
    <property type="match status" value="1"/>
</dbReference>
<feature type="domain" description="CdaR GGDEF-like" evidence="4">
    <location>
        <begin position="157"/>
        <end position="274"/>
    </location>
</feature>
<dbReference type="Pfam" id="PF17853">
    <property type="entry name" value="GGDEF_2"/>
    <property type="match status" value="1"/>
</dbReference>
<comment type="similarity">
    <text evidence="1">Belongs to the CdaR family.</text>
</comment>
<protein>
    <submittedName>
        <fullName evidence="5">Helix-turn-helix domain-containing protein</fullName>
    </submittedName>
</protein>
<dbReference type="PANTHER" id="PTHR33744">
    <property type="entry name" value="CARBOHYDRATE DIACID REGULATOR"/>
    <property type="match status" value="1"/>
</dbReference>
<evidence type="ECO:0000259" key="3">
    <source>
        <dbReference type="Pfam" id="PF13556"/>
    </source>
</evidence>
<dbReference type="PANTHER" id="PTHR33744:SF16">
    <property type="entry name" value="CARBOHYDRATE DIACID REGULATOR"/>
    <property type="match status" value="1"/>
</dbReference>
<accession>A0AAW5BSR6</accession>
<sequence>MEQYELEMESGLKLSRQGAQSIVEEVGAVVGQNINMMDRRGYVIASTDETRIGSLHEGARKLIEEHLPELYVEVGHATPTSRPGLNLPITHGGSIVGVIGITGLYGEVVGYGQVVKKMVEILIRENAEQDERRMGQRVLNRFLEDWVIGNGLMQPGILEERGFALGIDIAVPRRIMVASARELEEYASTASGQKLLEQVEREAAALAGRGSLVLRSGGRQIILVKKCPDRQMEQLAGRIRTAVLKKFNIRMVVGIDGRAEDIHAAYGQANQAWRSAGLAKKDILAYDSVTLELFTQDLGDGVKAEYIRKLFKKCGYEELCQWMGLLEAYFQSEGSLKAASEILHIHKNTLTYRLKRLEELTGYDVRLVSQSTVFYMAMLFFRDVKDGMEEVL</sequence>
<dbReference type="EMBL" id="JAKNGE010000006">
    <property type="protein sequence ID" value="MCG4745045.1"/>
    <property type="molecule type" value="Genomic_DNA"/>
</dbReference>